<gene>
    <name evidence="2" type="ORF">METHB2_80036</name>
</gene>
<evidence type="ECO:0000259" key="1">
    <source>
        <dbReference type="PROSITE" id="PS50042"/>
    </source>
</evidence>
<keyword evidence="3" id="KW-1185">Reference proteome</keyword>
<evidence type="ECO:0000313" key="3">
    <source>
        <dbReference type="Proteomes" id="UP000494216"/>
    </source>
</evidence>
<evidence type="ECO:0000313" key="2">
    <source>
        <dbReference type="EMBL" id="CAA9892719.1"/>
    </source>
</evidence>
<feature type="domain" description="Cyclic nucleotide-binding" evidence="1">
    <location>
        <begin position="1"/>
        <end position="74"/>
    </location>
</feature>
<dbReference type="EMBL" id="CADCXN010000113">
    <property type="protein sequence ID" value="CAA9892719.1"/>
    <property type="molecule type" value="Genomic_DNA"/>
</dbReference>
<proteinExistence type="predicted"/>
<name>A0A8S0Y718_9GAMM</name>
<dbReference type="PROSITE" id="PS50042">
    <property type="entry name" value="CNMP_BINDING_3"/>
    <property type="match status" value="1"/>
</dbReference>
<protein>
    <recommendedName>
        <fullName evidence="1">Cyclic nucleotide-binding domain-containing protein</fullName>
    </recommendedName>
</protein>
<dbReference type="Proteomes" id="UP000494216">
    <property type="component" value="Unassembled WGS sequence"/>
</dbReference>
<dbReference type="InterPro" id="IPR018490">
    <property type="entry name" value="cNMP-bd_dom_sf"/>
</dbReference>
<dbReference type="AlphaFoldDB" id="A0A8S0Y718"/>
<comment type="caution">
    <text evidence="2">The sequence shown here is derived from an EMBL/GenBank/DDBJ whole genome shotgun (WGS) entry which is preliminary data.</text>
</comment>
<dbReference type="SUPFAM" id="SSF51206">
    <property type="entry name" value="cAMP-binding domain-like"/>
    <property type="match status" value="1"/>
</dbReference>
<dbReference type="InterPro" id="IPR000595">
    <property type="entry name" value="cNMP-bd_dom"/>
</dbReference>
<sequence length="105" mass="11702">MTVQESRGEVLFKKGNTDTDLVYLLKGEVILKAEGLIGEVISAGSEPARFALAHKISRKIDAIAKRIVRFLRLDADIVNSPPPFVIKRTTRIWSLKSLKPIRMTG</sequence>
<dbReference type="RefSeq" id="WP_246247106.1">
    <property type="nucleotide sequence ID" value="NZ_CADCXN010000113.1"/>
</dbReference>
<reference evidence="2 3" key="1">
    <citation type="submission" date="2020-02" db="EMBL/GenBank/DDBJ databases">
        <authorList>
            <person name="Hogendoorn C."/>
        </authorList>
    </citation>
    <scope>NUCLEOTIDE SEQUENCE [LARGE SCALE GENOMIC DNA]</scope>
    <source>
        <strain evidence="2">METHB21</strain>
    </source>
</reference>
<accession>A0A8S0Y718</accession>
<organism evidence="2 3">
    <name type="scientific">Candidatus Methylobacter favarea</name>
    <dbReference type="NCBI Taxonomy" id="2707345"/>
    <lineage>
        <taxon>Bacteria</taxon>
        <taxon>Pseudomonadati</taxon>
        <taxon>Pseudomonadota</taxon>
        <taxon>Gammaproteobacteria</taxon>
        <taxon>Methylococcales</taxon>
        <taxon>Methylococcaceae</taxon>
        <taxon>Methylobacter</taxon>
    </lineage>
</organism>